<dbReference type="Proteomes" id="UP000676336">
    <property type="component" value="Unassembled WGS sequence"/>
</dbReference>
<dbReference type="Proteomes" id="UP000681720">
    <property type="component" value="Unassembled WGS sequence"/>
</dbReference>
<dbReference type="EMBL" id="CAJOBI010097344">
    <property type="protein sequence ID" value="CAF4571383.1"/>
    <property type="molecule type" value="Genomic_DNA"/>
</dbReference>
<sequence length="66" mass="7337">MPTATSDASTSAAILNMYLSTSNEKKIDITTKNSTSVEYHTSMIQSIDIVKRPLLFNQHDNDTCSR</sequence>
<organism evidence="1 4">
    <name type="scientific">Rotaria magnacalcarata</name>
    <dbReference type="NCBI Taxonomy" id="392030"/>
    <lineage>
        <taxon>Eukaryota</taxon>
        <taxon>Metazoa</taxon>
        <taxon>Spiralia</taxon>
        <taxon>Gnathifera</taxon>
        <taxon>Rotifera</taxon>
        <taxon>Eurotatoria</taxon>
        <taxon>Bdelloidea</taxon>
        <taxon>Philodinida</taxon>
        <taxon>Philodinidae</taxon>
        <taxon>Rotaria</taxon>
    </lineage>
</organism>
<dbReference type="EMBL" id="CAJOBJ010196140">
    <property type="protein sequence ID" value="CAF4969194.1"/>
    <property type="molecule type" value="Genomic_DNA"/>
</dbReference>
<accession>A0A8S2YBW8</accession>
<evidence type="ECO:0000313" key="3">
    <source>
        <dbReference type="EMBL" id="CAF4969194.1"/>
    </source>
</evidence>
<comment type="caution">
    <text evidence="1">The sequence shown here is derived from an EMBL/GenBank/DDBJ whole genome shotgun (WGS) entry which is preliminary data.</text>
</comment>
<dbReference type="Proteomes" id="UP000681967">
    <property type="component" value="Unassembled WGS sequence"/>
</dbReference>
<proteinExistence type="predicted"/>
<dbReference type="EMBL" id="CAJOBH010086027">
    <property type="protein sequence ID" value="CAF4540894.1"/>
    <property type="molecule type" value="Genomic_DNA"/>
</dbReference>
<evidence type="ECO:0000313" key="1">
    <source>
        <dbReference type="EMBL" id="CAF4540894.1"/>
    </source>
</evidence>
<reference evidence="1" key="1">
    <citation type="submission" date="2021-02" db="EMBL/GenBank/DDBJ databases">
        <authorList>
            <person name="Nowell W R."/>
        </authorList>
    </citation>
    <scope>NUCLEOTIDE SEQUENCE</scope>
</reference>
<protein>
    <submittedName>
        <fullName evidence="1">Uncharacterized protein</fullName>
    </submittedName>
</protein>
<evidence type="ECO:0000313" key="2">
    <source>
        <dbReference type="EMBL" id="CAF4571383.1"/>
    </source>
</evidence>
<name>A0A8S2YBW8_9BILA</name>
<dbReference type="AlphaFoldDB" id="A0A8S2YBW8"/>
<evidence type="ECO:0000313" key="4">
    <source>
        <dbReference type="Proteomes" id="UP000681967"/>
    </source>
</evidence>
<feature type="non-terminal residue" evidence="1">
    <location>
        <position position="66"/>
    </location>
</feature>
<gene>
    <name evidence="1" type="ORF">BYL167_LOCUS37690</name>
    <name evidence="3" type="ORF">GIL414_LOCUS55319</name>
    <name evidence="2" type="ORF">SMN809_LOCUS37873</name>
</gene>